<name>A0A5C1DIH7_9NEIS</name>
<gene>
    <name evidence="1" type="ORF">FYK34_07980</name>
</gene>
<proteinExistence type="predicted"/>
<dbReference type="AlphaFoldDB" id="A0A5C1DIH7"/>
<dbReference type="Proteomes" id="UP000322079">
    <property type="component" value="Chromosome"/>
</dbReference>
<accession>A0A5C1DIH7</accession>
<keyword evidence="2" id="KW-1185">Reference proteome</keyword>
<organism evidence="1 2">
    <name type="scientific">Chromobacterium paludis</name>
    <dbReference type="NCBI Taxonomy" id="2605945"/>
    <lineage>
        <taxon>Bacteria</taxon>
        <taxon>Pseudomonadati</taxon>
        <taxon>Pseudomonadota</taxon>
        <taxon>Betaproteobacteria</taxon>
        <taxon>Neisseriales</taxon>
        <taxon>Chromobacteriaceae</taxon>
        <taxon>Chromobacterium</taxon>
    </lineage>
</organism>
<reference evidence="1 2" key="1">
    <citation type="submission" date="2019-08" db="EMBL/GenBank/DDBJ databases">
        <title>Chromobacterium paludis, a novel bacterium isolated from a Maryland marsh pond.</title>
        <authorList>
            <person name="Blackburn M.B."/>
            <person name="Gundersen-Rindal D.E."/>
        </authorList>
    </citation>
    <scope>NUCLEOTIDE SEQUENCE [LARGE SCALE GENOMIC DNA]</scope>
    <source>
        <strain evidence="2">IIBBL 257-1</strain>
    </source>
</reference>
<protein>
    <submittedName>
        <fullName evidence="1">Uncharacterized protein</fullName>
    </submittedName>
</protein>
<evidence type="ECO:0000313" key="2">
    <source>
        <dbReference type="Proteomes" id="UP000322079"/>
    </source>
</evidence>
<dbReference type="KEGG" id="chrm:FYK34_07980"/>
<dbReference type="EMBL" id="CP043473">
    <property type="protein sequence ID" value="QEL55508.1"/>
    <property type="molecule type" value="Genomic_DNA"/>
</dbReference>
<sequence>MTRQPETTTSEMSEAPAALTAEASVSKILNSLIQGNFAMQYSEKTPIRQGFSLLDSVETLDIITSQLEDLRTLASAIARLSADDNDIRGLAIHAKVLASGLHNDADVLREQIQNHLLAA</sequence>
<evidence type="ECO:0000313" key="1">
    <source>
        <dbReference type="EMBL" id="QEL55508.1"/>
    </source>
</evidence>